<dbReference type="Proteomes" id="UP000817658">
    <property type="component" value="Chromosome 1"/>
</dbReference>
<dbReference type="AlphaFoldDB" id="Q5ZE34"/>
<accession>Q5ZE34</accession>
<dbReference type="EMBL" id="AP002843">
    <property type="protein sequence ID" value="BAD61211.1"/>
    <property type="molecule type" value="Genomic_DNA"/>
</dbReference>
<organism evidence="1">
    <name type="scientific">Oryza sativa subsp. japonica</name>
    <name type="common">Rice</name>
    <dbReference type="NCBI Taxonomy" id="39947"/>
    <lineage>
        <taxon>Eukaryota</taxon>
        <taxon>Viridiplantae</taxon>
        <taxon>Streptophyta</taxon>
        <taxon>Embryophyta</taxon>
        <taxon>Tracheophyta</taxon>
        <taxon>Spermatophyta</taxon>
        <taxon>Magnoliopsida</taxon>
        <taxon>Liliopsida</taxon>
        <taxon>Poales</taxon>
        <taxon>Poaceae</taxon>
        <taxon>BOP clade</taxon>
        <taxon>Oryzoideae</taxon>
        <taxon>Oryzeae</taxon>
        <taxon>Oryzinae</taxon>
        <taxon>Oryza</taxon>
        <taxon>Oryza sativa</taxon>
    </lineage>
</organism>
<protein>
    <submittedName>
        <fullName evidence="1">Uncharacterized protein</fullName>
    </submittedName>
</protein>
<evidence type="ECO:0000313" key="1">
    <source>
        <dbReference type="EMBL" id="BAD61211.1"/>
    </source>
</evidence>
<proteinExistence type="predicted"/>
<sequence length="75" mass="7329">MGAWAVGGVWHGAAAGGGGVGGGRLGQGPSNEASLRLAASCDDGSSPACLNDTWCRLGKCGADGGSDPSGWWQRP</sequence>
<reference evidence="1" key="1">
    <citation type="journal article" date="2002" name="Nature">
        <title>The genome sequence and structure of rice chromosome 1.</title>
        <authorList>
            <person name="Sasaki T."/>
            <person name="Matsumoto T."/>
            <person name="Yamamoto K."/>
            <person name="Sakata K."/>
            <person name="Baba T."/>
            <person name="Katayose Y."/>
            <person name="Wu J."/>
            <person name="Niimura Y."/>
            <person name="Cheng Z."/>
            <person name="Nagamura Y."/>
            <person name="Antonio B.A."/>
            <person name="Kanamori H."/>
            <person name="Hosokawa S."/>
            <person name="Masukawa M."/>
            <person name="Arikawa K."/>
            <person name="Chiden Y."/>
            <person name="Hayashi M."/>
            <person name="Okamoto M."/>
            <person name="Ando T."/>
            <person name="Aoki H."/>
            <person name="Arita K."/>
            <person name="Hamada M."/>
            <person name="Harada C."/>
            <person name="Hijishita S."/>
            <person name="Honda M."/>
            <person name="Ichikawa Y."/>
            <person name="Idonuma A."/>
            <person name="Iijima M."/>
            <person name="Ikeda M."/>
            <person name="Ikeno M."/>
            <person name="Itoh S."/>
            <person name="Itoh T."/>
            <person name="Itoh Y."/>
            <person name="Itoh Y."/>
            <person name="Iwabuchi A."/>
            <person name="Kamiya K."/>
            <person name="Karasawa W."/>
            <person name="Katagiri S."/>
            <person name="Kikuta A."/>
            <person name="Kobayashi N."/>
            <person name="Kono I."/>
            <person name="Machita K."/>
            <person name="Maehara T."/>
            <person name="Mizuno H."/>
            <person name="Mizubayashi T."/>
            <person name="Mukai Y."/>
            <person name="Nagasaki H."/>
            <person name="Nakashima M."/>
            <person name="Nakama Y."/>
            <person name="Nakamichi Y."/>
            <person name="Nakamura M."/>
            <person name="Namiki N."/>
            <person name="Negishi M."/>
            <person name="Ohta I."/>
            <person name="Ono N."/>
            <person name="Saji S."/>
            <person name="Sakai K."/>
            <person name="Shibata M."/>
            <person name="Shimokawa T."/>
            <person name="Shomura A."/>
            <person name="Song J."/>
            <person name="Takazaki Y."/>
            <person name="Terasawa K."/>
            <person name="Tsuji K."/>
            <person name="Waki K."/>
            <person name="Yamagata H."/>
            <person name="Yamane H."/>
            <person name="Yoshiki S."/>
            <person name="Yoshihara R."/>
            <person name="Yukawa K."/>
            <person name="Zhong H."/>
            <person name="Iwama H."/>
            <person name="Endo T."/>
            <person name="Ito H."/>
            <person name="Hahn J.H."/>
            <person name="Kim H.I."/>
            <person name="Eun M.Y."/>
            <person name="Yano M."/>
            <person name="Jiang J."/>
            <person name="Gojobori T."/>
        </authorList>
    </citation>
    <scope>NUCLEOTIDE SEQUENCE [LARGE SCALE GENOMIC DNA]</scope>
</reference>
<gene>
    <name evidence="1" type="primary">P0407B12.32</name>
</gene>
<name>Q5ZE34_ORYSJ</name>